<gene>
    <name evidence="2" type="ORF">LZ480_13830</name>
</gene>
<dbReference type="InterPro" id="IPR014729">
    <property type="entry name" value="Rossmann-like_a/b/a_fold"/>
</dbReference>
<sequence>MGNLKDWKTGADGQKFVASFSGGKDSTLALYEAMKTGQAVGLITVLEEDGTRSRSHGMTVNFIKAQAESIDLPIHFAAASWANYEATFIEMLNKMKNLGADALVTGDLDMPEHGCWHEKVANIANLKLGMPLWQADHSEVVERFINLGFKTIITTVNLTLGMREDDLGKVLTHEYVQELKSRGIDPSGEGGEFHTTVIDGPIFRQPISYQSSKIIREDNFAFLPLILI</sequence>
<evidence type="ECO:0000313" key="3">
    <source>
        <dbReference type="Proteomes" id="UP001316087"/>
    </source>
</evidence>
<keyword evidence="3" id="KW-1185">Reference proteome</keyword>
<dbReference type="Pfam" id="PF01902">
    <property type="entry name" value="Diphthami_syn_2"/>
    <property type="match status" value="1"/>
</dbReference>
<protein>
    <submittedName>
        <fullName evidence="2">Diphthine--ammonia ligase</fullName>
        <ecNumber evidence="2">6.3.1.14</ecNumber>
    </submittedName>
</protein>
<dbReference type="Gene3D" id="3.40.50.620">
    <property type="entry name" value="HUPs"/>
    <property type="match status" value="1"/>
</dbReference>
<reference evidence="2 3" key="1">
    <citation type="submission" date="2022-03" db="EMBL/GenBank/DDBJ databases">
        <authorList>
            <person name="Jo J.-H."/>
            <person name="Im W.-T."/>
        </authorList>
    </citation>
    <scope>NUCLEOTIDE SEQUENCE [LARGE SCALE GENOMIC DNA]</scope>
    <source>
        <strain evidence="2 3">MA9</strain>
    </source>
</reference>
<dbReference type="Gene3D" id="3.90.1490.10">
    <property type="entry name" value="putative n-type atp pyrophosphatase, domain 2"/>
    <property type="match status" value="1"/>
</dbReference>
<feature type="domain" description="Diphthamide synthase" evidence="1">
    <location>
        <begin position="15"/>
        <end position="221"/>
    </location>
</feature>
<proteinExistence type="predicted"/>
<dbReference type="EC" id="6.3.1.14" evidence="2"/>
<dbReference type="CDD" id="cd01994">
    <property type="entry name" value="AANH_PF0828-like"/>
    <property type="match status" value="1"/>
</dbReference>
<dbReference type="InterPro" id="IPR030662">
    <property type="entry name" value="DPH6/MJ0570"/>
</dbReference>
<dbReference type="NCBIfam" id="TIGR00290">
    <property type="entry name" value="MJ0570_dom"/>
    <property type="match status" value="1"/>
</dbReference>
<accession>A0ABS9UF30</accession>
<dbReference type="GO" id="GO:0017178">
    <property type="term" value="F:diphthine-ammonia ligase activity"/>
    <property type="evidence" value="ECO:0007669"/>
    <property type="project" value="UniProtKB-EC"/>
</dbReference>
<dbReference type="SUPFAM" id="SSF52402">
    <property type="entry name" value="Adenine nucleotide alpha hydrolases-like"/>
    <property type="match status" value="1"/>
</dbReference>
<keyword evidence="2" id="KW-0436">Ligase</keyword>
<comment type="caution">
    <text evidence="2">The sequence shown here is derived from an EMBL/GenBank/DDBJ whole genome shotgun (WGS) entry which is preliminary data.</text>
</comment>
<dbReference type="PANTHER" id="PTHR12196">
    <property type="entry name" value="DOMAIN OF UNKNOWN FUNCTION 71 DUF71 -CONTAINING PROTEIN"/>
    <property type="match status" value="1"/>
</dbReference>
<dbReference type="RefSeq" id="WP_241370118.1">
    <property type="nucleotide sequence ID" value="NZ_JAKZFC010000005.1"/>
</dbReference>
<dbReference type="InterPro" id="IPR002761">
    <property type="entry name" value="Diphthami_syn_dom"/>
</dbReference>
<evidence type="ECO:0000259" key="1">
    <source>
        <dbReference type="Pfam" id="PF01902"/>
    </source>
</evidence>
<organism evidence="2 3">
    <name type="scientific">Solibacillus palustris</name>
    <dbReference type="NCBI Taxonomy" id="2908203"/>
    <lineage>
        <taxon>Bacteria</taxon>
        <taxon>Bacillati</taxon>
        <taxon>Bacillota</taxon>
        <taxon>Bacilli</taxon>
        <taxon>Bacillales</taxon>
        <taxon>Caryophanaceae</taxon>
        <taxon>Solibacillus</taxon>
    </lineage>
</organism>
<dbReference type="EMBL" id="JAKZFC010000005">
    <property type="protein sequence ID" value="MCH7322954.1"/>
    <property type="molecule type" value="Genomic_DNA"/>
</dbReference>
<evidence type="ECO:0000313" key="2">
    <source>
        <dbReference type="EMBL" id="MCH7322954.1"/>
    </source>
</evidence>
<dbReference type="PANTHER" id="PTHR12196:SF2">
    <property type="entry name" value="DIPHTHINE--AMMONIA LIGASE"/>
    <property type="match status" value="1"/>
</dbReference>
<name>A0ABS9UF30_9BACL</name>
<dbReference type="Proteomes" id="UP001316087">
    <property type="component" value="Unassembled WGS sequence"/>
</dbReference>